<organism evidence="2 3">
    <name type="scientific">Gemmata algarum</name>
    <dbReference type="NCBI Taxonomy" id="2975278"/>
    <lineage>
        <taxon>Bacteria</taxon>
        <taxon>Pseudomonadati</taxon>
        <taxon>Planctomycetota</taxon>
        <taxon>Planctomycetia</taxon>
        <taxon>Gemmatales</taxon>
        <taxon>Gemmataceae</taxon>
        <taxon>Gemmata</taxon>
    </lineage>
</organism>
<keyword evidence="3" id="KW-1185">Reference proteome</keyword>
<evidence type="ECO:0000313" key="3">
    <source>
        <dbReference type="Proteomes" id="UP001272242"/>
    </source>
</evidence>
<dbReference type="Gene3D" id="1.25.10.10">
    <property type="entry name" value="Leucine-rich Repeat Variant"/>
    <property type="match status" value="1"/>
</dbReference>
<feature type="region of interest" description="Disordered" evidence="1">
    <location>
        <begin position="1"/>
        <end position="23"/>
    </location>
</feature>
<gene>
    <name evidence="2" type="ORF">R5W23_000131</name>
</gene>
<dbReference type="InterPro" id="IPR011989">
    <property type="entry name" value="ARM-like"/>
</dbReference>
<protein>
    <recommendedName>
        <fullName evidence="4">HEAT repeat domain-containing protein</fullName>
    </recommendedName>
</protein>
<accession>A0ABU5EQR8</accession>
<name>A0ABU5EQR8_9BACT</name>
<dbReference type="RefSeq" id="WP_320684657.1">
    <property type="nucleotide sequence ID" value="NZ_JAXBLV010000001.1"/>
</dbReference>
<proteinExistence type="predicted"/>
<dbReference type="Proteomes" id="UP001272242">
    <property type="component" value="Unassembled WGS sequence"/>
</dbReference>
<comment type="caution">
    <text evidence="2">The sequence shown here is derived from an EMBL/GenBank/DDBJ whole genome shotgun (WGS) entry which is preliminary data.</text>
</comment>
<evidence type="ECO:0000256" key="1">
    <source>
        <dbReference type="SAM" id="MobiDB-lite"/>
    </source>
</evidence>
<evidence type="ECO:0008006" key="4">
    <source>
        <dbReference type="Google" id="ProtNLM"/>
    </source>
</evidence>
<dbReference type="EMBL" id="JAXBLV010000001">
    <property type="protein sequence ID" value="MDY3557604.1"/>
    <property type="molecule type" value="Genomic_DNA"/>
</dbReference>
<sequence length="266" mass="28934">MSRPVRSEELPPPPPTASVVPREDTIKQLGQELRTSKPADKLKALNHLAGYGTEANTVGEELIEAMADPTPEVRDLASEVFEKVNPKVHQHVFTVLRGMNKPGALLALGELRTDAKVAVPLILNCQETQGASFIFPILAKISPQDKRFAASVLSLVSNPPPEVIRKAGTAYTSGRAALDFHAGLEHLSVIEASTSDKVSALVKGLQKTEGRTDEIYRTTSDTHLLIAQLQKYKGDAKQALPLLKKLKLSRNDQVRQAATKAIKEIE</sequence>
<dbReference type="InterPro" id="IPR016024">
    <property type="entry name" value="ARM-type_fold"/>
</dbReference>
<dbReference type="SUPFAM" id="SSF48371">
    <property type="entry name" value="ARM repeat"/>
    <property type="match status" value="1"/>
</dbReference>
<evidence type="ECO:0000313" key="2">
    <source>
        <dbReference type="EMBL" id="MDY3557604.1"/>
    </source>
</evidence>
<reference evidence="3" key="1">
    <citation type="journal article" date="2023" name="Mar. Drugs">
        <title>Gemmata algarum, a Novel Planctomycete Isolated from an Algal Mat, Displays Antimicrobial Activity.</title>
        <authorList>
            <person name="Kumar G."/>
            <person name="Kallscheuer N."/>
            <person name="Kashif M."/>
            <person name="Ahamad S."/>
            <person name="Jagadeeshwari U."/>
            <person name="Pannikurungottu S."/>
            <person name="Haufschild T."/>
            <person name="Kabuu M."/>
            <person name="Sasikala C."/>
            <person name="Jogler C."/>
            <person name="Ramana C."/>
        </authorList>
    </citation>
    <scope>NUCLEOTIDE SEQUENCE [LARGE SCALE GENOMIC DNA]</scope>
    <source>
        <strain evidence="3">JC673</strain>
    </source>
</reference>